<proteinExistence type="predicted"/>
<protein>
    <submittedName>
        <fullName evidence="2">FAD dependent oxidoreductase</fullName>
    </submittedName>
</protein>
<dbReference type="EMBL" id="JAPZBO010000009">
    <property type="protein sequence ID" value="KAJ5303727.1"/>
    <property type="molecule type" value="Genomic_DNA"/>
</dbReference>
<evidence type="ECO:0000259" key="1">
    <source>
        <dbReference type="Pfam" id="PF01266"/>
    </source>
</evidence>
<dbReference type="OrthoDB" id="429143at2759"/>
<dbReference type="AlphaFoldDB" id="A0A9W9PQE5"/>
<name>A0A9W9PQE5_9EURO</name>
<dbReference type="PANTHER" id="PTHR13847:SF279">
    <property type="entry name" value="FAD DEPENDENT OXIDOREDUCTASE DOMAIN-CONTAINING PROTEIN-RELATED"/>
    <property type="match status" value="1"/>
</dbReference>
<dbReference type="InterPro" id="IPR036188">
    <property type="entry name" value="FAD/NAD-bd_sf"/>
</dbReference>
<evidence type="ECO:0000313" key="3">
    <source>
        <dbReference type="Proteomes" id="UP001147746"/>
    </source>
</evidence>
<keyword evidence="3" id="KW-1185">Reference proteome</keyword>
<dbReference type="Proteomes" id="UP001147746">
    <property type="component" value="Unassembled WGS sequence"/>
</dbReference>
<dbReference type="SUPFAM" id="SSF51905">
    <property type="entry name" value="FAD/NAD(P)-binding domain"/>
    <property type="match status" value="1"/>
</dbReference>
<gene>
    <name evidence="2" type="ORF">N7476_010526</name>
</gene>
<dbReference type="Pfam" id="PF01266">
    <property type="entry name" value="DAO"/>
    <property type="match status" value="1"/>
</dbReference>
<dbReference type="GO" id="GO:0005737">
    <property type="term" value="C:cytoplasm"/>
    <property type="evidence" value="ECO:0007669"/>
    <property type="project" value="TreeGrafter"/>
</dbReference>
<feature type="domain" description="FAD dependent oxidoreductase" evidence="1">
    <location>
        <begin position="51"/>
        <end position="428"/>
    </location>
</feature>
<reference evidence="2" key="2">
    <citation type="journal article" date="2023" name="IMA Fungus">
        <title>Comparative genomic study of the Penicillium genus elucidates a diverse pangenome and 15 lateral gene transfer events.</title>
        <authorList>
            <person name="Petersen C."/>
            <person name="Sorensen T."/>
            <person name="Nielsen M.R."/>
            <person name="Sondergaard T.E."/>
            <person name="Sorensen J.L."/>
            <person name="Fitzpatrick D.A."/>
            <person name="Frisvad J.C."/>
            <person name="Nielsen K.L."/>
        </authorList>
    </citation>
    <scope>NUCLEOTIDE SEQUENCE</scope>
    <source>
        <strain evidence="2">IBT 21472</strain>
    </source>
</reference>
<dbReference type="InterPro" id="IPR006076">
    <property type="entry name" value="FAD-dep_OxRdtase"/>
</dbReference>
<sequence>MPSSITDQSAASNGNVPSCLPVDNPGECFWQMAGHDLSNYRSTDKLPDHSDIVIIGAGYAGVATAYHLAQEHGELAGSITILEARSACSGATGRNGGHLRPDLYGHIPTFIDRAGAKAGAEIAEFEIAHVKAMKKFIEEENIDCDFTMARSFDVWCNKEAAKKAKAIYDYMVSEKFAHMDDVAFYTGDQVEGLCGVKGAVACASYTAGTIWPYKFIMHLIQKLVSSNKVNLQTNTPVLSIDADENGGYSIKSPRGQMHAKRVIHANNAYVSGLLPEYTKNIVPCKGICCRITVPDGVRAPLLNNSYIHRTDDNVLSYLIPRADGSIVVGGAAAKFKSFRDQWYDNVDDSVLIEAAKDYYSDYMQRTFNGWENTGASVQRIWSGVMGYSYDSNPHIGQVPARENQFILAGFNGHGMPVIWLASKEIAKMVAQGISFEETRMPSLFKTSQFRIDRAQKGREEDGDILGTGNFPATKQ</sequence>
<reference evidence="2" key="1">
    <citation type="submission" date="2022-12" db="EMBL/GenBank/DDBJ databases">
        <authorList>
            <person name="Petersen C."/>
        </authorList>
    </citation>
    <scope>NUCLEOTIDE SEQUENCE</scope>
    <source>
        <strain evidence="2">IBT 21472</strain>
    </source>
</reference>
<organism evidence="2 3">
    <name type="scientific">Penicillium atrosanguineum</name>
    <dbReference type="NCBI Taxonomy" id="1132637"/>
    <lineage>
        <taxon>Eukaryota</taxon>
        <taxon>Fungi</taxon>
        <taxon>Dikarya</taxon>
        <taxon>Ascomycota</taxon>
        <taxon>Pezizomycotina</taxon>
        <taxon>Eurotiomycetes</taxon>
        <taxon>Eurotiomycetidae</taxon>
        <taxon>Eurotiales</taxon>
        <taxon>Aspergillaceae</taxon>
        <taxon>Penicillium</taxon>
    </lineage>
</organism>
<accession>A0A9W9PQE5</accession>
<comment type="caution">
    <text evidence="2">The sequence shown here is derived from an EMBL/GenBank/DDBJ whole genome shotgun (WGS) entry which is preliminary data.</text>
</comment>
<dbReference type="PANTHER" id="PTHR13847">
    <property type="entry name" value="SARCOSINE DEHYDROGENASE-RELATED"/>
    <property type="match status" value="1"/>
</dbReference>
<dbReference type="Gene3D" id="3.30.9.10">
    <property type="entry name" value="D-Amino Acid Oxidase, subunit A, domain 2"/>
    <property type="match status" value="1"/>
</dbReference>
<dbReference type="Gene3D" id="3.50.50.60">
    <property type="entry name" value="FAD/NAD(P)-binding domain"/>
    <property type="match status" value="1"/>
</dbReference>
<evidence type="ECO:0000313" key="2">
    <source>
        <dbReference type="EMBL" id="KAJ5303727.1"/>
    </source>
</evidence>